<dbReference type="PIRSF" id="PIRSF028704">
    <property type="entry name" value="UPC028704"/>
    <property type="match status" value="1"/>
</dbReference>
<dbReference type="EMBL" id="CP136862">
    <property type="protein sequence ID" value="WOJ88209.1"/>
    <property type="molecule type" value="Genomic_DNA"/>
</dbReference>
<feature type="transmembrane region" description="Helical" evidence="1">
    <location>
        <begin position="136"/>
        <end position="156"/>
    </location>
</feature>
<dbReference type="PANTHER" id="PTHR38592:SF3">
    <property type="entry name" value="BLL4819 PROTEIN"/>
    <property type="match status" value="1"/>
</dbReference>
<dbReference type="Pfam" id="PF10129">
    <property type="entry name" value="OpgC_C"/>
    <property type="match status" value="1"/>
</dbReference>
<feature type="transmembrane region" description="Helical" evidence="1">
    <location>
        <begin position="224"/>
        <end position="244"/>
    </location>
</feature>
<proteinExistence type="predicted"/>
<dbReference type="PANTHER" id="PTHR38592">
    <property type="entry name" value="BLL4819 PROTEIN"/>
    <property type="match status" value="1"/>
</dbReference>
<evidence type="ECO:0000256" key="1">
    <source>
        <dbReference type="SAM" id="Phobius"/>
    </source>
</evidence>
<protein>
    <submittedName>
        <fullName evidence="2">OpgC domain-containing protein</fullName>
    </submittedName>
</protein>
<gene>
    <name evidence="2" type="primary">opgC</name>
    <name evidence="2" type="ORF">RZS28_10135</name>
</gene>
<feature type="transmembrane region" description="Helical" evidence="1">
    <location>
        <begin position="306"/>
        <end position="326"/>
    </location>
</feature>
<accession>A0ABZ0HLP7</accession>
<evidence type="ECO:0000313" key="2">
    <source>
        <dbReference type="EMBL" id="WOJ88209.1"/>
    </source>
</evidence>
<feature type="transmembrane region" description="Helical" evidence="1">
    <location>
        <begin position="80"/>
        <end position="102"/>
    </location>
</feature>
<keyword evidence="3" id="KW-1185">Reference proteome</keyword>
<dbReference type="InterPro" id="IPR014550">
    <property type="entry name" value="UCP028704_OpgC"/>
</dbReference>
<name>A0ABZ0HLP7_9HYPH</name>
<feature type="transmembrane region" description="Helical" evidence="1">
    <location>
        <begin position="332"/>
        <end position="350"/>
    </location>
</feature>
<organism evidence="2 3">
    <name type="scientific">Methylocapsa polymorpha</name>
    <dbReference type="NCBI Taxonomy" id="3080828"/>
    <lineage>
        <taxon>Bacteria</taxon>
        <taxon>Pseudomonadati</taxon>
        <taxon>Pseudomonadota</taxon>
        <taxon>Alphaproteobacteria</taxon>
        <taxon>Hyphomicrobiales</taxon>
        <taxon>Beijerinckiaceae</taxon>
        <taxon>Methylocapsa</taxon>
    </lineage>
</organism>
<feature type="transmembrane region" description="Helical" evidence="1">
    <location>
        <begin position="163"/>
        <end position="184"/>
    </location>
</feature>
<feature type="transmembrane region" description="Helical" evidence="1">
    <location>
        <begin position="196"/>
        <end position="217"/>
    </location>
</feature>
<sequence length="374" mass="41047">MRPPNEIDFWRGFALLTIFINHIPGLYFERFTYRNVSLSDSAELFVFLAGWAMRKLIEGPARGLSAGSLILRLEGRATTVYVAQTVITEIAIALLAAASILLDAPFLTDWHNASAVFNDPVRAHIGLVLLTHQLGYFNILPLYVVLVFIAPLIALAHRHARRLLLPVSFAIYAVALAFGLNLPTWPVEGTWFFNPLAWQLIYVLGFVLAGEDGLGGFARRKRKVFWWLALPVVLLAAAAAIADFSPDPFDVPSPKLWFMFDKTFLSPARLIHSLALTALFAGAFATIGRWTPRASGFLSLLGRNSLNVFCAASILSLAGQILRFAYSGNVATDAFIVIVGFLLMGLVAWLSEWRSRLPAAPAFEPRSPSGSSSS</sequence>
<dbReference type="Proteomes" id="UP001626536">
    <property type="component" value="Chromosome"/>
</dbReference>
<keyword evidence="1" id="KW-1133">Transmembrane helix</keyword>
<keyword evidence="1" id="KW-0812">Transmembrane</keyword>
<keyword evidence="1" id="KW-0472">Membrane</keyword>
<evidence type="ECO:0000313" key="3">
    <source>
        <dbReference type="Proteomes" id="UP001626536"/>
    </source>
</evidence>
<reference evidence="2 3" key="1">
    <citation type="submission" date="2023-10" db="EMBL/GenBank/DDBJ databases">
        <title>Novel methanotroph of the genus Methylocapsa from a subarctic wetland.</title>
        <authorList>
            <person name="Belova S.E."/>
            <person name="Oshkin I.Y."/>
            <person name="Miroshnikov K."/>
            <person name="Dedysh S.N."/>
        </authorList>
    </citation>
    <scope>NUCLEOTIDE SEQUENCE [LARGE SCALE GENOMIC DNA]</scope>
    <source>
        <strain evidence="2 3">RX1</strain>
    </source>
</reference>
<feature type="transmembrane region" description="Helical" evidence="1">
    <location>
        <begin position="264"/>
        <end position="285"/>
    </location>
</feature>
<feature type="transmembrane region" description="Helical" evidence="1">
    <location>
        <begin position="12"/>
        <end position="28"/>
    </location>
</feature>
<dbReference type="RefSeq" id="WP_407337648.1">
    <property type="nucleotide sequence ID" value="NZ_CP136862.1"/>
</dbReference>